<evidence type="ECO:0000313" key="11">
    <source>
        <dbReference type="Proteomes" id="UP000588112"/>
    </source>
</evidence>
<evidence type="ECO:0000256" key="6">
    <source>
        <dbReference type="ARBA" id="ARBA00023136"/>
    </source>
</evidence>
<dbReference type="InterPro" id="IPR035906">
    <property type="entry name" value="MetI-like_sf"/>
</dbReference>
<feature type="transmembrane region" description="Helical" evidence="7">
    <location>
        <begin position="119"/>
        <end position="140"/>
    </location>
</feature>
<comment type="caution">
    <text evidence="10">The sequence shown here is derived from an EMBL/GenBank/DDBJ whole genome shotgun (WGS) entry which is preliminary data.</text>
</comment>
<organism evidence="10 11">
    <name type="scientific">Sphaerisporangium krabiense</name>
    <dbReference type="NCBI Taxonomy" id="763782"/>
    <lineage>
        <taxon>Bacteria</taxon>
        <taxon>Bacillati</taxon>
        <taxon>Actinomycetota</taxon>
        <taxon>Actinomycetes</taxon>
        <taxon>Streptosporangiales</taxon>
        <taxon>Streptosporangiaceae</taxon>
        <taxon>Sphaerisporangium</taxon>
    </lineage>
</organism>
<dbReference type="PANTHER" id="PTHR30151:SF16">
    <property type="entry name" value="ABC TRANSPORTER PERMEASE PROTEIN"/>
    <property type="match status" value="1"/>
</dbReference>
<keyword evidence="2 7" id="KW-0813">Transport</keyword>
<dbReference type="PANTHER" id="PTHR30151">
    <property type="entry name" value="ALKANE SULFONATE ABC TRANSPORTER-RELATED, MEMBRANE SUBUNIT"/>
    <property type="match status" value="1"/>
</dbReference>
<reference evidence="10 11" key="1">
    <citation type="submission" date="2020-08" db="EMBL/GenBank/DDBJ databases">
        <title>Sequencing the genomes of 1000 actinobacteria strains.</title>
        <authorList>
            <person name="Klenk H.-P."/>
        </authorList>
    </citation>
    <scope>NUCLEOTIDE SEQUENCE [LARGE SCALE GENOMIC DNA]</scope>
    <source>
        <strain evidence="10 11">DSM 45790</strain>
    </source>
</reference>
<feature type="transmembrane region" description="Helical" evidence="7">
    <location>
        <begin position="244"/>
        <end position="265"/>
    </location>
</feature>
<feature type="transmembrane region" description="Helical" evidence="7">
    <location>
        <begin position="146"/>
        <end position="165"/>
    </location>
</feature>
<comment type="similarity">
    <text evidence="7">Belongs to the binding-protein-dependent transport system permease family.</text>
</comment>
<dbReference type="AlphaFoldDB" id="A0A7W8ZBM0"/>
<evidence type="ECO:0000256" key="7">
    <source>
        <dbReference type="RuleBase" id="RU363032"/>
    </source>
</evidence>
<evidence type="ECO:0000259" key="9">
    <source>
        <dbReference type="PROSITE" id="PS50928"/>
    </source>
</evidence>
<dbReference type="RefSeq" id="WP_184617407.1">
    <property type="nucleotide sequence ID" value="NZ_BOOS01000061.1"/>
</dbReference>
<feature type="region of interest" description="Disordered" evidence="8">
    <location>
        <begin position="1"/>
        <end position="22"/>
    </location>
</feature>
<feature type="transmembrane region" description="Helical" evidence="7">
    <location>
        <begin position="207"/>
        <end position="232"/>
    </location>
</feature>
<evidence type="ECO:0000256" key="3">
    <source>
        <dbReference type="ARBA" id="ARBA00022475"/>
    </source>
</evidence>
<dbReference type="SUPFAM" id="SSF161098">
    <property type="entry name" value="MetI-like"/>
    <property type="match status" value="1"/>
</dbReference>
<dbReference type="Gene3D" id="1.10.3720.10">
    <property type="entry name" value="MetI-like"/>
    <property type="match status" value="1"/>
</dbReference>
<keyword evidence="6 7" id="KW-0472">Membrane</keyword>
<feature type="domain" description="ABC transmembrane type-1" evidence="9">
    <location>
        <begin position="82"/>
        <end position="266"/>
    </location>
</feature>
<dbReference type="EMBL" id="JACHBR010000002">
    <property type="protein sequence ID" value="MBB5631053.1"/>
    <property type="molecule type" value="Genomic_DNA"/>
</dbReference>
<dbReference type="GO" id="GO:0005886">
    <property type="term" value="C:plasma membrane"/>
    <property type="evidence" value="ECO:0007669"/>
    <property type="project" value="UniProtKB-SubCell"/>
</dbReference>
<evidence type="ECO:0000256" key="5">
    <source>
        <dbReference type="ARBA" id="ARBA00022989"/>
    </source>
</evidence>
<dbReference type="CDD" id="cd06261">
    <property type="entry name" value="TM_PBP2"/>
    <property type="match status" value="1"/>
</dbReference>
<evidence type="ECO:0000256" key="8">
    <source>
        <dbReference type="SAM" id="MobiDB-lite"/>
    </source>
</evidence>
<name>A0A7W8ZBM0_9ACTN</name>
<feature type="transmembrane region" description="Helical" evidence="7">
    <location>
        <begin position="87"/>
        <end position="107"/>
    </location>
</feature>
<gene>
    <name evidence="10" type="ORF">BJ981_006817</name>
</gene>
<keyword evidence="4 7" id="KW-0812">Transmembrane</keyword>
<keyword evidence="5 7" id="KW-1133">Transmembrane helix</keyword>
<evidence type="ECO:0000313" key="10">
    <source>
        <dbReference type="EMBL" id="MBB5631053.1"/>
    </source>
</evidence>
<dbReference type="PROSITE" id="PS50928">
    <property type="entry name" value="ABC_TM1"/>
    <property type="match status" value="1"/>
</dbReference>
<comment type="subcellular location">
    <subcellularLocation>
        <location evidence="1 7">Cell membrane</location>
        <topology evidence="1 7">Multi-pass membrane protein</topology>
    </subcellularLocation>
</comment>
<keyword evidence="3" id="KW-1003">Cell membrane</keyword>
<evidence type="ECO:0000256" key="1">
    <source>
        <dbReference type="ARBA" id="ARBA00004651"/>
    </source>
</evidence>
<accession>A0A7W8ZBM0</accession>
<evidence type="ECO:0000256" key="2">
    <source>
        <dbReference type="ARBA" id="ARBA00022448"/>
    </source>
</evidence>
<protein>
    <submittedName>
        <fullName evidence="10">ABC-type nitrate/sulfonate/bicarbonate transport system permease component</fullName>
    </submittedName>
</protein>
<keyword evidence="11" id="KW-1185">Reference proteome</keyword>
<proteinExistence type="inferred from homology"/>
<dbReference type="Pfam" id="PF00528">
    <property type="entry name" value="BPD_transp_1"/>
    <property type="match status" value="1"/>
</dbReference>
<evidence type="ECO:0000256" key="4">
    <source>
        <dbReference type="ARBA" id="ARBA00022692"/>
    </source>
</evidence>
<dbReference type="InterPro" id="IPR000515">
    <property type="entry name" value="MetI-like"/>
</dbReference>
<sequence>MASPRTHAPPEVTAVLAPPLRGRGPARPAPPWVLPTATVVGVLVAAELVIRSGVAGTHFPTITATGRALGQEMTKAGFWTAMGETTYAWLAGFGLATLIAIPLGLGIASSRFAFRSSRLLIDFLRPIPPVAVLPLAVLVLGTGTQMKIWLVVFSALWPVLFQTIYGAQDVDPVARDTARAYGLNRLERYRYVVVPSAAPYIATGLRLAATIALVVTIATELIVGSAGLGYRINQVRYADDTPAMYALIFVAGILGWLITVGFRFLEKRLLHWHHSQRVEAGR</sequence>
<dbReference type="GO" id="GO:0055085">
    <property type="term" value="P:transmembrane transport"/>
    <property type="evidence" value="ECO:0007669"/>
    <property type="project" value="InterPro"/>
</dbReference>
<dbReference type="Proteomes" id="UP000588112">
    <property type="component" value="Unassembled WGS sequence"/>
</dbReference>